<evidence type="ECO:0000313" key="2">
    <source>
        <dbReference type="EMBL" id="KAK9984670.1"/>
    </source>
</evidence>
<dbReference type="InterPro" id="IPR008978">
    <property type="entry name" value="HSP20-like_chaperone"/>
</dbReference>
<evidence type="ECO:0008006" key="4">
    <source>
        <dbReference type="Google" id="ProtNLM"/>
    </source>
</evidence>
<dbReference type="Proteomes" id="UP001459277">
    <property type="component" value="Unassembled WGS sequence"/>
</dbReference>
<dbReference type="EMBL" id="JAZDWU010000012">
    <property type="protein sequence ID" value="KAK9984670.1"/>
    <property type="molecule type" value="Genomic_DNA"/>
</dbReference>
<proteinExistence type="predicted"/>
<reference evidence="2 3" key="1">
    <citation type="submission" date="2024-01" db="EMBL/GenBank/DDBJ databases">
        <title>A telomere-to-telomere, gap-free genome of sweet tea (Lithocarpus litseifolius).</title>
        <authorList>
            <person name="Zhou J."/>
        </authorList>
    </citation>
    <scope>NUCLEOTIDE SEQUENCE [LARGE SCALE GENOMIC DNA]</scope>
    <source>
        <strain evidence="2">Zhou-2022a</strain>
        <tissue evidence="2">Leaf</tissue>
    </source>
</reference>
<dbReference type="SUPFAM" id="SSF49764">
    <property type="entry name" value="HSP20-like chaperones"/>
    <property type="match status" value="1"/>
</dbReference>
<comment type="caution">
    <text evidence="2">The sequence shown here is derived from an EMBL/GenBank/DDBJ whole genome shotgun (WGS) entry which is preliminary data.</text>
</comment>
<organism evidence="2 3">
    <name type="scientific">Lithocarpus litseifolius</name>
    <dbReference type="NCBI Taxonomy" id="425828"/>
    <lineage>
        <taxon>Eukaryota</taxon>
        <taxon>Viridiplantae</taxon>
        <taxon>Streptophyta</taxon>
        <taxon>Embryophyta</taxon>
        <taxon>Tracheophyta</taxon>
        <taxon>Spermatophyta</taxon>
        <taxon>Magnoliopsida</taxon>
        <taxon>eudicotyledons</taxon>
        <taxon>Gunneridae</taxon>
        <taxon>Pentapetalae</taxon>
        <taxon>rosids</taxon>
        <taxon>fabids</taxon>
        <taxon>Fagales</taxon>
        <taxon>Fagaceae</taxon>
        <taxon>Lithocarpus</taxon>
    </lineage>
</organism>
<keyword evidence="3" id="KW-1185">Reference proteome</keyword>
<sequence length="125" mass="13754">MTSSSSTAPTQSPHNPEGPYFSDFRITDSGELYAKNNAFQRSGPVGAVERIAMAKNDKIYLRVDMPGVPKECLYFTLNPDNIVICGGLAPIECEGDHGRFYGVSYGLRSYKLKNLKPISATVWSE</sequence>
<dbReference type="CDD" id="cd00298">
    <property type="entry name" value="ACD_sHsps_p23-like"/>
    <property type="match status" value="1"/>
</dbReference>
<name>A0AAW2BIH8_9ROSI</name>
<evidence type="ECO:0000256" key="1">
    <source>
        <dbReference type="SAM" id="MobiDB-lite"/>
    </source>
</evidence>
<feature type="region of interest" description="Disordered" evidence="1">
    <location>
        <begin position="1"/>
        <end position="21"/>
    </location>
</feature>
<accession>A0AAW2BIH8</accession>
<feature type="compositionally biased region" description="Low complexity" evidence="1">
    <location>
        <begin position="1"/>
        <end position="13"/>
    </location>
</feature>
<dbReference type="AlphaFoldDB" id="A0AAW2BIH8"/>
<gene>
    <name evidence="2" type="ORF">SO802_034195</name>
</gene>
<protein>
    <recommendedName>
        <fullName evidence="4">SHSP domain-containing protein</fullName>
    </recommendedName>
</protein>
<evidence type="ECO:0000313" key="3">
    <source>
        <dbReference type="Proteomes" id="UP001459277"/>
    </source>
</evidence>